<dbReference type="PANTHER" id="PTHR22803">
    <property type="entry name" value="MANNOSE, PHOSPHOLIPASE, LECTIN RECEPTOR RELATED"/>
    <property type="match status" value="1"/>
</dbReference>
<evidence type="ECO:0000259" key="1">
    <source>
        <dbReference type="PROSITE" id="PS50041"/>
    </source>
</evidence>
<dbReference type="WBParaSite" id="PDA_v2.g18752.t1">
    <property type="protein sequence ID" value="PDA_v2.g18752.t1"/>
    <property type="gene ID" value="PDA_v2.g18752"/>
</dbReference>
<dbReference type="InterPro" id="IPR001304">
    <property type="entry name" value="C-type_lectin-like"/>
</dbReference>
<feature type="domain" description="C-type lectin" evidence="1">
    <location>
        <begin position="1"/>
        <end position="69"/>
    </location>
</feature>
<sequence>MVYSDAEDYCEQAGGYLTSMHDGFEKDFFEGLASPFGVDSFWIGGSDKFNATWQWEDNSPFDFNDWAPGIGF</sequence>
<dbReference type="Proteomes" id="UP000887578">
    <property type="component" value="Unplaced"/>
</dbReference>
<dbReference type="InterPro" id="IPR016186">
    <property type="entry name" value="C-type_lectin-like/link_sf"/>
</dbReference>
<dbReference type="CDD" id="cd00037">
    <property type="entry name" value="CLECT"/>
    <property type="match status" value="1"/>
</dbReference>
<protein>
    <submittedName>
        <fullName evidence="3">C-type lectin domain-containing protein</fullName>
    </submittedName>
</protein>
<dbReference type="InterPro" id="IPR050111">
    <property type="entry name" value="C-type_lectin/snaclec_domain"/>
</dbReference>
<reference evidence="3" key="1">
    <citation type="submission" date="2022-11" db="UniProtKB">
        <authorList>
            <consortium name="WormBaseParasite"/>
        </authorList>
    </citation>
    <scope>IDENTIFICATION</scope>
</reference>
<dbReference type="Pfam" id="PF00059">
    <property type="entry name" value="Lectin_C"/>
    <property type="match status" value="1"/>
</dbReference>
<keyword evidence="2" id="KW-1185">Reference proteome</keyword>
<evidence type="ECO:0000313" key="3">
    <source>
        <dbReference type="WBParaSite" id="PDA_v2.g18752.t1"/>
    </source>
</evidence>
<accession>A0A914PLB3</accession>
<name>A0A914PLB3_9BILA</name>
<dbReference type="SUPFAM" id="SSF56436">
    <property type="entry name" value="C-type lectin-like"/>
    <property type="match status" value="1"/>
</dbReference>
<dbReference type="PROSITE" id="PS50041">
    <property type="entry name" value="C_TYPE_LECTIN_2"/>
    <property type="match status" value="1"/>
</dbReference>
<proteinExistence type="predicted"/>
<evidence type="ECO:0000313" key="2">
    <source>
        <dbReference type="Proteomes" id="UP000887578"/>
    </source>
</evidence>
<organism evidence="2 3">
    <name type="scientific">Panagrolaimus davidi</name>
    <dbReference type="NCBI Taxonomy" id="227884"/>
    <lineage>
        <taxon>Eukaryota</taxon>
        <taxon>Metazoa</taxon>
        <taxon>Ecdysozoa</taxon>
        <taxon>Nematoda</taxon>
        <taxon>Chromadorea</taxon>
        <taxon>Rhabditida</taxon>
        <taxon>Tylenchina</taxon>
        <taxon>Panagrolaimomorpha</taxon>
        <taxon>Panagrolaimoidea</taxon>
        <taxon>Panagrolaimidae</taxon>
        <taxon>Panagrolaimus</taxon>
    </lineage>
</organism>
<dbReference type="AlphaFoldDB" id="A0A914PLB3"/>
<dbReference type="Gene3D" id="3.10.100.10">
    <property type="entry name" value="Mannose-Binding Protein A, subunit A"/>
    <property type="match status" value="1"/>
</dbReference>
<dbReference type="InterPro" id="IPR016187">
    <property type="entry name" value="CTDL_fold"/>
</dbReference>